<dbReference type="PROSITE" id="PS50994">
    <property type="entry name" value="INTEGRASE"/>
    <property type="match status" value="1"/>
</dbReference>
<dbReference type="GO" id="GO:0015074">
    <property type="term" value="P:DNA integration"/>
    <property type="evidence" value="ECO:0007669"/>
    <property type="project" value="InterPro"/>
</dbReference>
<protein>
    <submittedName>
        <fullName evidence="3">IS3 family transposase</fullName>
    </submittedName>
</protein>
<accession>A0A9D1SZ37</accession>
<dbReference type="InterPro" id="IPR001584">
    <property type="entry name" value="Integrase_cat-core"/>
</dbReference>
<dbReference type="PANTHER" id="PTHR46889">
    <property type="entry name" value="TRANSPOSASE INSF FOR INSERTION SEQUENCE IS3B-RELATED"/>
    <property type="match status" value="1"/>
</dbReference>
<sequence>MPRVAFRRNVKAEVKFKTIKLLSNSYPITSLCKFLGVSRSGFYKYLQNNNQKDLDVVNKIKQIQDKSKRRYGYRRVQIALDKQFGLHINHKKVLRLMNKYNLLSKIRRKYIYTKPNEVLHYYANLYNRNFNAEDINKKWTTDITYIITPEGRLYLSVIRDVFDGYIVAYKYSTRIDSKLVADTLKLAYQNTKIDGTILHSDQGATYTTLLYYNLTKKYGITPSMSRKATPLDNAPAESFFSSFKTECIYLEKPKTIKEAKELCDEYIDFYNNERIQLKQQSCPNEIRQRKIANVG</sequence>
<dbReference type="InterPro" id="IPR025948">
    <property type="entry name" value="HTH-like_dom"/>
</dbReference>
<proteinExistence type="predicted"/>
<dbReference type="NCBIfam" id="NF033516">
    <property type="entry name" value="transpos_IS3"/>
    <property type="match status" value="1"/>
</dbReference>
<evidence type="ECO:0000259" key="2">
    <source>
        <dbReference type="PROSITE" id="PS50994"/>
    </source>
</evidence>
<comment type="function">
    <text evidence="1">Involved in the transposition of the insertion sequence.</text>
</comment>
<dbReference type="InterPro" id="IPR048020">
    <property type="entry name" value="Transpos_IS3"/>
</dbReference>
<dbReference type="Pfam" id="PF00665">
    <property type="entry name" value="rve"/>
    <property type="match status" value="1"/>
</dbReference>
<feature type="domain" description="Integrase catalytic" evidence="2">
    <location>
        <begin position="130"/>
        <end position="291"/>
    </location>
</feature>
<dbReference type="Pfam" id="PF13276">
    <property type="entry name" value="HTH_21"/>
    <property type="match status" value="1"/>
</dbReference>
<evidence type="ECO:0000313" key="3">
    <source>
        <dbReference type="EMBL" id="HIV01557.1"/>
    </source>
</evidence>
<gene>
    <name evidence="3" type="ORF">IAA62_03280</name>
</gene>
<dbReference type="InterPro" id="IPR050900">
    <property type="entry name" value="Transposase_IS3/IS150/IS904"/>
</dbReference>
<dbReference type="PANTHER" id="PTHR46889:SF4">
    <property type="entry name" value="TRANSPOSASE INSO FOR INSERTION SEQUENCE ELEMENT IS911B-RELATED"/>
    <property type="match status" value="1"/>
</dbReference>
<dbReference type="InterPro" id="IPR012337">
    <property type="entry name" value="RNaseH-like_sf"/>
</dbReference>
<dbReference type="EMBL" id="DVOJ01000012">
    <property type="protein sequence ID" value="HIV01557.1"/>
    <property type="molecule type" value="Genomic_DNA"/>
</dbReference>
<evidence type="ECO:0000256" key="1">
    <source>
        <dbReference type="ARBA" id="ARBA00002286"/>
    </source>
</evidence>
<dbReference type="InterPro" id="IPR036397">
    <property type="entry name" value="RNaseH_sf"/>
</dbReference>
<dbReference type="Proteomes" id="UP000886861">
    <property type="component" value="Unassembled WGS sequence"/>
</dbReference>
<dbReference type="GO" id="GO:0003676">
    <property type="term" value="F:nucleic acid binding"/>
    <property type="evidence" value="ECO:0007669"/>
    <property type="project" value="InterPro"/>
</dbReference>
<dbReference type="Pfam" id="PF13333">
    <property type="entry name" value="rve_2"/>
    <property type="match status" value="1"/>
</dbReference>
<organism evidence="3 4">
    <name type="scientific">Candidatus Caccopulliclostridium gallistercoris</name>
    <dbReference type="NCBI Taxonomy" id="2840719"/>
    <lineage>
        <taxon>Bacteria</taxon>
        <taxon>Bacillati</taxon>
        <taxon>Bacillota</taxon>
        <taxon>Clostridia</taxon>
        <taxon>Candidatus Caccopulliclostridium</taxon>
    </lineage>
</organism>
<reference evidence="3" key="1">
    <citation type="submission" date="2020-10" db="EMBL/GenBank/DDBJ databases">
        <authorList>
            <person name="Gilroy R."/>
        </authorList>
    </citation>
    <scope>NUCLEOTIDE SEQUENCE</scope>
    <source>
        <strain evidence="3">CHK186-9395</strain>
    </source>
</reference>
<comment type="caution">
    <text evidence="3">The sequence shown here is derived from an EMBL/GenBank/DDBJ whole genome shotgun (WGS) entry which is preliminary data.</text>
</comment>
<dbReference type="AlphaFoldDB" id="A0A9D1SZ37"/>
<dbReference type="Gene3D" id="3.30.420.10">
    <property type="entry name" value="Ribonuclease H-like superfamily/Ribonuclease H"/>
    <property type="match status" value="1"/>
</dbReference>
<reference evidence="3" key="2">
    <citation type="journal article" date="2021" name="PeerJ">
        <title>Extensive microbial diversity within the chicken gut microbiome revealed by metagenomics and culture.</title>
        <authorList>
            <person name="Gilroy R."/>
            <person name="Ravi A."/>
            <person name="Getino M."/>
            <person name="Pursley I."/>
            <person name="Horton D.L."/>
            <person name="Alikhan N.F."/>
            <person name="Baker D."/>
            <person name="Gharbi K."/>
            <person name="Hall N."/>
            <person name="Watson M."/>
            <person name="Adriaenssens E.M."/>
            <person name="Foster-Nyarko E."/>
            <person name="Jarju S."/>
            <person name="Secka A."/>
            <person name="Antonio M."/>
            <person name="Oren A."/>
            <person name="Chaudhuri R.R."/>
            <person name="La Ragione R."/>
            <person name="Hildebrand F."/>
            <person name="Pallen M.J."/>
        </authorList>
    </citation>
    <scope>NUCLEOTIDE SEQUENCE</scope>
    <source>
        <strain evidence="3">CHK186-9395</strain>
    </source>
</reference>
<dbReference type="SUPFAM" id="SSF53098">
    <property type="entry name" value="Ribonuclease H-like"/>
    <property type="match status" value="1"/>
</dbReference>
<evidence type="ECO:0000313" key="4">
    <source>
        <dbReference type="Proteomes" id="UP000886861"/>
    </source>
</evidence>
<name>A0A9D1SZ37_9FIRM</name>